<evidence type="ECO:0000313" key="1">
    <source>
        <dbReference type="EMBL" id="OTF75204.1"/>
    </source>
</evidence>
<proteinExistence type="predicted"/>
<dbReference type="AlphaFoldDB" id="A0A1Y3B579"/>
<sequence>MLVTSRGGHIGFMEGMFPFLKSKFYTERLMEQYYQALFRLSDCHQIV</sequence>
<comment type="caution">
    <text evidence="1">The sequence shown here is derived from an EMBL/GenBank/DDBJ whole genome shotgun (WGS) entry which is preliminary data.</text>
</comment>
<gene>
    <name evidence="1" type="ORF">BLA29_014941</name>
</gene>
<dbReference type="Proteomes" id="UP000194236">
    <property type="component" value="Unassembled WGS sequence"/>
</dbReference>
<dbReference type="OrthoDB" id="247542at2759"/>
<evidence type="ECO:0000313" key="2">
    <source>
        <dbReference type="Proteomes" id="UP000194236"/>
    </source>
</evidence>
<name>A0A1Y3B579_EURMA</name>
<accession>A0A1Y3B579</accession>
<reference evidence="1 2" key="1">
    <citation type="submission" date="2017-03" db="EMBL/GenBank/DDBJ databases">
        <title>Genome Survey of Euroglyphus maynei.</title>
        <authorList>
            <person name="Arlian L.G."/>
            <person name="Morgan M.S."/>
            <person name="Rider S.D."/>
        </authorList>
    </citation>
    <scope>NUCLEOTIDE SEQUENCE [LARGE SCALE GENOMIC DNA]</scope>
    <source>
        <strain evidence="1">Arlian Lab</strain>
        <tissue evidence="1">Whole body</tissue>
    </source>
</reference>
<organism evidence="1 2">
    <name type="scientific">Euroglyphus maynei</name>
    <name type="common">Mayne's house dust mite</name>
    <dbReference type="NCBI Taxonomy" id="6958"/>
    <lineage>
        <taxon>Eukaryota</taxon>
        <taxon>Metazoa</taxon>
        <taxon>Ecdysozoa</taxon>
        <taxon>Arthropoda</taxon>
        <taxon>Chelicerata</taxon>
        <taxon>Arachnida</taxon>
        <taxon>Acari</taxon>
        <taxon>Acariformes</taxon>
        <taxon>Sarcoptiformes</taxon>
        <taxon>Astigmata</taxon>
        <taxon>Psoroptidia</taxon>
        <taxon>Analgoidea</taxon>
        <taxon>Pyroglyphidae</taxon>
        <taxon>Pyroglyphinae</taxon>
        <taxon>Euroglyphus</taxon>
    </lineage>
</organism>
<dbReference type="EMBL" id="MUJZ01043075">
    <property type="protein sequence ID" value="OTF75204.1"/>
    <property type="molecule type" value="Genomic_DNA"/>
</dbReference>
<keyword evidence="2" id="KW-1185">Reference proteome</keyword>
<protein>
    <submittedName>
        <fullName evidence="1">Uncharacterized protein</fullName>
    </submittedName>
</protein>